<dbReference type="InterPro" id="IPR051046">
    <property type="entry name" value="MurCDEF_CellWall_CoF430Synth"/>
</dbReference>
<dbReference type="InterPro" id="IPR004101">
    <property type="entry name" value="Mur_ligase_C"/>
</dbReference>
<gene>
    <name evidence="10" type="primary">murF</name>
    <name evidence="15" type="ORF">FC093_07555</name>
</gene>
<proteinExistence type="inferred from homology"/>
<evidence type="ECO:0000256" key="3">
    <source>
        <dbReference type="ARBA" id="ARBA00022618"/>
    </source>
</evidence>
<keyword evidence="8 10" id="KW-0131">Cell cycle</keyword>
<protein>
    <recommendedName>
        <fullName evidence="10 11">UDP-N-acetylmuramoyl-tripeptide--D-alanyl-D-alanine ligase</fullName>
        <ecNumber evidence="10 11">6.3.2.10</ecNumber>
    </recommendedName>
    <alternativeName>
        <fullName evidence="10">D-alanyl-D-alanine-adding enzyme</fullName>
    </alternativeName>
</protein>
<evidence type="ECO:0000259" key="14">
    <source>
        <dbReference type="Pfam" id="PF08245"/>
    </source>
</evidence>
<keyword evidence="7 10" id="KW-0573">Peptidoglycan synthesis</keyword>
<feature type="domain" description="Mur ligase C-terminal" evidence="13">
    <location>
        <begin position="305"/>
        <end position="416"/>
    </location>
</feature>
<dbReference type="GO" id="GO:0008360">
    <property type="term" value="P:regulation of cell shape"/>
    <property type="evidence" value="ECO:0007669"/>
    <property type="project" value="UniProtKB-KW"/>
</dbReference>
<dbReference type="InterPro" id="IPR035911">
    <property type="entry name" value="MurE/MurF_N"/>
</dbReference>
<dbReference type="SUPFAM" id="SSF53623">
    <property type="entry name" value="MurD-like peptide ligases, catalytic domain"/>
    <property type="match status" value="1"/>
</dbReference>
<organism evidence="15 16">
    <name type="scientific">Ilyomonas limi</name>
    <dbReference type="NCBI Taxonomy" id="2575867"/>
    <lineage>
        <taxon>Bacteria</taxon>
        <taxon>Pseudomonadati</taxon>
        <taxon>Bacteroidota</taxon>
        <taxon>Chitinophagia</taxon>
        <taxon>Chitinophagales</taxon>
        <taxon>Chitinophagaceae</taxon>
        <taxon>Ilyomonas</taxon>
    </lineage>
</organism>
<evidence type="ECO:0000256" key="5">
    <source>
        <dbReference type="ARBA" id="ARBA00022840"/>
    </source>
</evidence>
<evidence type="ECO:0000313" key="16">
    <source>
        <dbReference type="Proteomes" id="UP000305848"/>
    </source>
</evidence>
<dbReference type="GO" id="GO:0071555">
    <property type="term" value="P:cell wall organization"/>
    <property type="evidence" value="ECO:0007669"/>
    <property type="project" value="UniProtKB-KW"/>
</dbReference>
<dbReference type="InterPro" id="IPR036615">
    <property type="entry name" value="Mur_ligase_C_dom_sf"/>
</dbReference>
<dbReference type="Pfam" id="PF02875">
    <property type="entry name" value="Mur_ligase_C"/>
    <property type="match status" value="1"/>
</dbReference>
<feature type="domain" description="Mur ligase N-terminal catalytic" evidence="12">
    <location>
        <begin position="16"/>
        <end position="84"/>
    </location>
</feature>
<evidence type="ECO:0000256" key="11">
    <source>
        <dbReference type="RuleBase" id="RU004136"/>
    </source>
</evidence>
<keyword evidence="3 10" id="KW-0132">Cell division</keyword>
<keyword evidence="1 10" id="KW-0963">Cytoplasm</keyword>
<dbReference type="AlphaFoldDB" id="A0A4U3L6C2"/>
<comment type="function">
    <text evidence="10 11">Involved in cell wall formation. Catalyzes the final step in the synthesis of UDP-N-acetylmuramoyl-pentapeptide, the precursor of murein.</text>
</comment>
<feature type="binding site" evidence="10">
    <location>
        <begin position="97"/>
        <end position="103"/>
    </location>
    <ligand>
        <name>ATP</name>
        <dbReference type="ChEBI" id="CHEBI:30616"/>
    </ligand>
</feature>
<dbReference type="NCBIfam" id="TIGR01143">
    <property type="entry name" value="murF"/>
    <property type="match status" value="1"/>
</dbReference>
<dbReference type="Gene3D" id="3.40.1390.10">
    <property type="entry name" value="MurE/MurF, N-terminal domain"/>
    <property type="match status" value="1"/>
</dbReference>
<dbReference type="SUPFAM" id="SSF63418">
    <property type="entry name" value="MurE/MurF N-terminal domain"/>
    <property type="match status" value="1"/>
</dbReference>
<evidence type="ECO:0000256" key="1">
    <source>
        <dbReference type="ARBA" id="ARBA00022490"/>
    </source>
</evidence>
<evidence type="ECO:0000313" key="15">
    <source>
        <dbReference type="EMBL" id="TKK69959.1"/>
    </source>
</evidence>
<dbReference type="OrthoDB" id="9801978at2"/>
<comment type="catalytic activity">
    <reaction evidence="10 11">
        <text>D-alanyl-D-alanine + UDP-N-acetyl-alpha-D-muramoyl-L-alanyl-gamma-D-glutamyl-meso-2,6-diaminopimelate + ATP = UDP-N-acetyl-alpha-D-muramoyl-L-alanyl-gamma-D-glutamyl-meso-2,6-diaminopimeloyl-D-alanyl-D-alanine + ADP + phosphate + H(+)</text>
        <dbReference type="Rhea" id="RHEA:28374"/>
        <dbReference type="ChEBI" id="CHEBI:15378"/>
        <dbReference type="ChEBI" id="CHEBI:30616"/>
        <dbReference type="ChEBI" id="CHEBI:43474"/>
        <dbReference type="ChEBI" id="CHEBI:57822"/>
        <dbReference type="ChEBI" id="CHEBI:61386"/>
        <dbReference type="ChEBI" id="CHEBI:83905"/>
        <dbReference type="ChEBI" id="CHEBI:456216"/>
        <dbReference type="EC" id="6.3.2.10"/>
    </reaction>
</comment>
<keyword evidence="4 10" id="KW-0547">Nucleotide-binding</keyword>
<dbReference type="Gene3D" id="3.90.190.20">
    <property type="entry name" value="Mur ligase, C-terminal domain"/>
    <property type="match status" value="1"/>
</dbReference>
<keyword evidence="2 10" id="KW-0436">Ligase</keyword>
<dbReference type="Pfam" id="PF08245">
    <property type="entry name" value="Mur_ligase_M"/>
    <property type="match status" value="1"/>
</dbReference>
<keyword evidence="6 10" id="KW-0133">Cell shape</keyword>
<evidence type="ECO:0000259" key="12">
    <source>
        <dbReference type="Pfam" id="PF01225"/>
    </source>
</evidence>
<dbReference type="EMBL" id="SZQL01000004">
    <property type="protein sequence ID" value="TKK69959.1"/>
    <property type="molecule type" value="Genomic_DNA"/>
</dbReference>
<dbReference type="GO" id="GO:0051301">
    <property type="term" value="P:cell division"/>
    <property type="evidence" value="ECO:0007669"/>
    <property type="project" value="UniProtKB-KW"/>
</dbReference>
<evidence type="ECO:0000256" key="8">
    <source>
        <dbReference type="ARBA" id="ARBA00023306"/>
    </source>
</evidence>
<dbReference type="GO" id="GO:0005737">
    <property type="term" value="C:cytoplasm"/>
    <property type="evidence" value="ECO:0007669"/>
    <property type="project" value="UniProtKB-SubCell"/>
</dbReference>
<comment type="subcellular location">
    <subcellularLocation>
        <location evidence="10 11">Cytoplasm</location>
    </subcellularLocation>
</comment>
<dbReference type="InterPro" id="IPR013221">
    <property type="entry name" value="Mur_ligase_cen"/>
</dbReference>
<evidence type="ECO:0000256" key="6">
    <source>
        <dbReference type="ARBA" id="ARBA00022960"/>
    </source>
</evidence>
<dbReference type="Gene3D" id="3.40.1190.10">
    <property type="entry name" value="Mur-like, catalytic domain"/>
    <property type="match status" value="1"/>
</dbReference>
<evidence type="ECO:0000256" key="10">
    <source>
        <dbReference type="HAMAP-Rule" id="MF_02019"/>
    </source>
</evidence>
<dbReference type="SUPFAM" id="SSF53244">
    <property type="entry name" value="MurD-like peptide ligases, peptide-binding domain"/>
    <property type="match status" value="1"/>
</dbReference>
<dbReference type="InterPro" id="IPR005863">
    <property type="entry name" value="UDP-N-AcMur_synth"/>
</dbReference>
<dbReference type="PANTHER" id="PTHR43024">
    <property type="entry name" value="UDP-N-ACETYLMURAMOYL-TRIPEPTIDE--D-ALANYL-D-ALANINE LIGASE"/>
    <property type="match status" value="1"/>
</dbReference>
<dbReference type="Pfam" id="PF01225">
    <property type="entry name" value="Mur_ligase"/>
    <property type="match status" value="1"/>
</dbReference>
<feature type="domain" description="Mur ligase central" evidence="14">
    <location>
        <begin position="95"/>
        <end position="278"/>
    </location>
</feature>
<dbReference type="EC" id="6.3.2.10" evidence="10 11"/>
<comment type="pathway">
    <text evidence="10 11">Cell wall biogenesis; peptidoglycan biosynthesis.</text>
</comment>
<dbReference type="InterPro" id="IPR000713">
    <property type="entry name" value="Mur_ligase_N"/>
</dbReference>
<evidence type="ECO:0000259" key="13">
    <source>
        <dbReference type="Pfam" id="PF02875"/>
    </source>
</evidence>
<dbReference type="GO" id="GO:0009252">
    <property type="term" value="P:peptidoglycan biosynthetic process"/>
    <property type="evidence" value="ECO:0007669"/>
    <property type="project" value="UniProtKB-UniRule"/>
</dbReference>
<evidence type="ECO:0000256" key="7">
    <source>
        <dbReference type="ARBA" id="ARBA00022984"/>
    </source>
</evidence>
<name>A0A4U3L6C2_9BACT</name>
<dbReference type="InterPro" id="IPR036565">
    <property type="entry name" value="Mur-like_cat_sf"/>
</dbReference>
<sequence>MTINELYDIYLQHPQVQTDTRKLQPGDLFFALKGANFNGNEFALQALQAGAAYAIVDEEIDANNKQLLQVPDVLTALQQLAKYHREQLDIPFIAITGSNGKTTTKELVHAVLSSHYKTYTTKGNLNNHIGIPLTLLQVKRDAQMAVVEMGANHLQEIAGYCQYTLPTHGIITNCGKAHLEGFGSAEGVRKGKGELYDFIRANGGSIFAFDDYDYLHSMSAGIEKIYWYGTQNGNIVGHAGKHDAFLSVTFTKGVSFAELQTQLVGTYNLPNVLCAVAIGKYFGVPEEKIKHAVESYLPSNSRSQLIMLGSNTVILDAYNANPSSMKAAIENFAVMPGDNKVMLLGGMAELGNDSEREHQQLVALIDQYPFKSVVLVGKYFNNIPHHYIHLPDAEAAKEWLLQQQLAHATILVKGSRAMQMEKVIS</sequence>
<dbReference type="HAMAP" id="MF_02019">
    <property type="entry name" value="MurF"/>
    <property type="match status" value="1"/>
</dbReference>
<accession>A0A4U3L6C2</accession>
<dbReference type="GO" id="GO:0008766">
    <property type="term" value="F:UDP-N-acetylmuramoylalanyl-D-glutamyl-2,6-diaminopimelate-D-alanyl-D-alanine ligase activity"/>
    <property type="evidence" value="ECO:0007669"/>
    <property type="project" value="RHEA"/>
</dbReference>
<dbReference type="GO" id="GO:0005524">
    <property type="term" value="F:ATP binding"/>
    <property type="evidence" value="ECO:0007669"/>
    <property type="project" value="UniProtKB-UniRule"/>
</dbReference>
<dbReference type="Proteomes" id="UP000305848">
    <property type="component" value="Unassembled WGS sequence"/>
</dbReference>
<keyword evidence="5 10" id="KW-0067">ATP-binding</keyword>
<evidence type="ECO:0000256" key="2">
    <source>
        <dbReference type="ARBA" id="ARBA00022598"/>
    </source>
</evidence>
<comment type="similarity">
    <text evidence="10">Belongs to the MurCDEF family. MurF subfamily.</text>
</comment>
<comment type="caution">
    <text evidence="15">The sequence shown here is derived from an EMBL/GenBank/DDBJ whole genome shotgun (WGS) entry which is preliminary data.</text>
</comment>
<evidence type="ECO:0000256" key="4">
    <source>
        <dbReference type="ARBA" id="ARBA00022741"/>
    </source>
</evidence>
<evidence type="ECO:0000256" key="9">
    <source>
        <dbReference type="ARBA" id="ARBA00023316"/>
    </source>
</evidence>
<dbReference type="GO" id="GO:0047480">
    <property type="term" value="F:UDP-N-acetylmuramoyl-tripeptide-D-alanyl-D-alanine ligase activity"/>
    <property type="evidence" value="ECO:0007669"/>
    <property type="project" value="UniProtKB-UniRule"/>
</dbReference>
<dbReference type="PANTHER" id="PTHR43024:SF1">
    <property type="entry name" value="UDP-N-ACETYLMURAMOYL-TRIPEPTIDE--D-ALANYL-D-ALANINE LIGASE"/>
    <property type="match status" value="1"/>
</dbReference>
<keyword evidence="9 10" id="KW-0961">Cell wall biogenesis/degradation</keyword>
<reference evidence="15 16" key="1">
    <citation type="submission" date="2019-05" db="EMBL/GenBank/DDBJ databases">
        <title>Panacibacter sp. strain 17mud1-8 Genome sequencing and assembly.</title>
        <authorList>
            <person name="Chhetri G."/>
        </authorList>
    </citation>
    <scope>NUCLEOTIDE SEQUENCE [LARGE SCALE GENOMIC DNA]</scope>
    <source>
        <strain evidence="15 16">17mud1-8</strain>
    </source>
</reference>
<keyword evidence="16" id="KW-1185">Reference proteome</keyword>
<dbReference type="UniPathway" id="UPA00219"/>